<dbReference type="GO" id="GO:0032259">
    <property type="term" value="P:methylation"/>
    <property type="evidence" value="ECO:0007669"/>
    <property type="project" value="UniProtKB-KW"/>
</dbReference>
<dbReference type="SUPFAM" id="SSF53335">
    <property type="entry name" value="S-adenosyl-L-methionine-dependent methyltransferases"/>
    <property type="match status" value="1"/>
</dbReference>
<accession>A0A5D8Z7F3</accession>
<keyword evidence="3" id="KW-0489">Methyltransferase</keyword>
<dbReference type="OrthoDB" id="323463at2"/>
<dbReference type="InterPro" id="IPR050447">
    <property type="entry name" value="Erg6_SMT_methyltransf"/>
</dbReference>
<keyword evidence="4" id="KW-1185">Reference proteome</keyword>
<feature type="domain" description="Methyltransferase type 11" evidence="2">
    <location>
        <begin position="44"/>
        <end position="129"/>
    </location>
</feature>
<dbReference type="Proteomes" id="UP000323164">
    <property type="component" value="Unassembled WGS sequence"/>
</dbReference>
<dbReference type="InterPro" id="IPR029063">
    <property type="entry name" value="SAM-dependent_MTases_sf"/>
</dbReference>
<dbReference type="Pfam" id="PF08241">
    <property type="entry name" value="Methyltransf_11"/>
    <property type="match status" value="1"/>
</dbReference>
<protein>
    <submittedName>
        <fullName evidence="3">SAM-dependent methyltransferase</fullName>
    </submittedName>
</protein>
<gene>
    <name evidence="3" type="ORF">FW784_03625</name>
</gene>
<dbReference type="Gene3D" id="3.40.50.150">
    <property type="entry name" value="Vaccinia Virus protein VP39"/>
    <property type="match status" value="1"/>
</dbReference>
<name>A0A5D8Z7F3_9GAMM</name>
<proteinExistence type="predicted"/>
<reference evidence="3 4" key="1">
    <citation type="submission" date="2019-08" db="EMBL/GenBank/DDBJ databases">
        <title>Draft genome sequence of Lysobacter sp. UKS-15.</title>
        <authorList>
            <person name="Im W.-T."/>
        </authorList>
    </citation>
    <scope>NUCLEOTIDE SEQUENCE [LARGE SCALE GENOMIC DNA]</scope>
    <source>
        <strain evidence="3 4">UKS-15</strain>
    </source>
</reference>
<dbReference type="EMBL" id="VTRV01000024">
    <property type="protein sequence ID" value="TZF90855.1"/>
    <property type="molecule type" value="Genomic_DNA"/>
</dbReference>
<evidence type="ECO:0000313" key="4">
    <source>
        <dbReference type="Proteomes" id="UP000323164"/>
    </source>
</evidence>
<dbReference type="PANTHER" id="PTHR44068">
    <property type="entry name" value="ZGC:194242"/>
    <property type="match status" value="1"/>
</dbReference>
<dbReference type="PANTHER" id="PTHR44068:SF11">
    <property type="entry name" value="GERANYL DIPHOSPHATE 2-C-METHYLTRANSFERASE"/>
    <property type="match status" value="1"/>
</dbReference>
<dbReference type="AlphaFoldDB" id="A0A5D8Z7F3"/>
<evidence type="ECO:0000259" key="2">
    <source>
        <dbReference type="Pfam" id="PF08241"/>
    </source>
</evidence>
<organism evidence="3 4">
    <name type="scientific">Cognatilysobacter lacus</name>
    <dbReference type="NCBI Taxonomy" id="1643323"/>
    <lineage>
        <taxon>Bacteria</taxon>
        <taxon>Pseudomonadati</taxon>
        <taxon>Pseudomonadota</taxon>
        <taxon>Gammaproteobacteria</taxon>
        <taxon>Lysobacterales</taxon>
        <taxon>Lysobacteraceae</taxon>
        <taxon>Cognatilysobacter</taxon>
    </lineage>
</organism>
<evidence type="ECO:0000313" key="3">
    <source>
        <dbReference type="EMBL" id="TZF90855.1"/>
    </source>
</evidence>
<sequence>MISARHLRALAAPFRRTPLHPQWMAGDRCEVRRMLAGVQGGAVLDVGCADRWIENELPGHCAYVGLDHPAIGGATYGARPTIFGDATRLPLRDGVFDYVVALEVVEHLPDPYAALQEMARVIKPGGGLILSMPFMYPVHDDPHDYQRFTEHGLARALAMVGFTEVQITGSPHALRTAALATCLALAGSAVEALRKGGPALLVVPVVAIAVPVVNVTAWAASRVFPEWRAMPAGYLVRAAKA</sequence>
<comment type="caution">
    <text evidence="3">The sequence shown here is derived from an EMBL/GenBank/DDBJ whole genome shotgun (WGS) entry which is preliminary data.</text>
</comment>
<evidence type="ECO:0000256" key="1">
    <source>
        <dbReference type="ARBA" id="ARBA00022679"/>
    </source>
</evidence>
<keyword evidence="1 3" id="KW-0808">Transferase</keyword>
<dbReference type="InterPro" id="IPR013216">
    <property type="entry name" value="Methyltransf_11"/>
</dbReference>
<dbReference type="GO" id="GO:0008757">
    <property type="term" value="F:S-adenosylmethionine-dependent methyltransferase activity"/>
    <property type="evidence" value="ECO:0007669"/>
    <property type="project" value="InterPro"/>
</dbReference>